<evidence type="ECO:0000313" key="2">
    <source>
        <dbReference type="Proteomes" id="UP000177324"/>
    </source>
</evidence>
<dbReference type="EMBL" id="MHCH01000049">
    <property type="protein sequence ID" value="OGY16169.1"/>
    <property type="molecule type" value="Genomic_DNA"/>
</dbReference>
<evidence type="ECO:0000313" key="1">
    <source>
        <dbReference type="EMBL" id="OGY16169.1"/>
    </source>
</evidence>
<dbReference type="STRING" id="1797589.A2784_03790"/>
<accession>A0A1G1VL82</accession>
<protein>
    <submittedName>
        <fullName evidence="1">Uncharacterized protein</fullName>
    </submittedName>
</protein>
<gene>
    <name evidence="1" type="ORF">A2784_03790</name>
</gene>
<proteinExistence type="predicted"/>
<dbReference type="Proteomes" id="UP000177324">
    <property type="component" value="Unassembled WGS sequence"/>
</dbReference>
<sequence>MLKKRGGRKKTVNVYCRNGHLLFKNYLKVGRGKLIKCYFDKIATDYTTSQRLPVGEDVPCADKTCGLRIGRVAMVRGRPAVKLNQGGIKQIRI</sequence>
<reference evidence="1 2" key="1">
    <citation type="journal article" date="2016" name="Nat. Commun.">
        <title>Thousands of microbial genomes shed light on interconnected biogeochemical processes in an aquifer system.</title>
        <authorList>
            <person name="Anantharaman K."/>
            <person name="Brown C.T."/>
            <person name="Hug L.A."/>
            <person name="Sharon I."/>
            <person name="Castelle C.J."/>
            <person name="Probst A.J."/>
            <person name="Thomas B.C."/>
            <person name="Singh A."/>
            <person name="Wilkins M.J."/>
            <person name="Karaoz U."/>
            <person name="Brodie E.L."/>
            <person name="Williams K.H."/>
            <person name="Hubbard S.S."/>
            <person name="Banfield J.F."/>
        </authorList>
    </citation>
    <scope>NUCLEOTIDE SEQUENCE [LARGE SCALE GENOMIC DNA]</scope>
</reference>
<organism evidence="1 2">
    <name type="scientific">Candidatus Chisholmbacteria bacterium RIFCSPHIGHO2_01_FULL_48_12</name>
    <dbReference type="NCBI Taxonomy" id="1797589"/>
    <lineage>
        <taxon>Bacteria</taxon>
        <taxon>Candidatus Chisholmiibacteriota</taxon>
    </lineage>
</organism>
<name>A0A1G1VL82_9BACT</name>
<comment type="caution">
    <text evidence="1">The sequence shown here is derived from an EMBL/GenBank/DDBJ whole genome shotgun (WGS) entry which is preliminary data.</text>
</comment>
<dbReference type="AlphaFoldDB" id="A0A1G1VL82"/>